<evidence type="ECO:0000313" key="2">
    <source>
        <dbReference type="EMBL" id="CBG72872.1"/>
    </source>
</evidence>
<reference evidence="2 3" key="1">
    <citation type="journal article" date="2010" name="Mol. Plant Microbe Interact.">
        <title>Streptomyces scabies 87-22 contains a coronafacic acid-like biosynthetic cluster that contributes to plant-microbe interactions.</title>
        <authorList>
            <person name="Bignell D.R."/>
            <person name="Seipke R.F."/>
            <person name="Huguet-Tapia J.C."/>
            <person name="Chambers A.H."/>
            <person name="Parry R.J."/>
            <person name="Loria R."/>
        </authorList>
    </citation>
    <scope>NUCLEOTIDE SEQUENCE [LARGE SCALE GENOMIC DNA]</scope>
    <source>
        <strain evidence="2 3">87.22</strain>
    </source>
</reference>
<gene>
    <name evidence="2" type="ordered locus">SCAB_58492</name>
</gene>
<dbReference type="AlphaFoldDB" id="C9Z4C2"/>
<keyword evidence="3" id="KW-1185">Reference proteome</keyword>
<evidence type="ECO:0000256" key="1">
    <source>
        <dbReference type="SAM" id="MobiDB-lite"/>
    </source>
</evidence>
<dbReference type="EMBL" id="FN554889">
    <property type="protein sequence ID" value="CBG72872.1"/>
    <property type="molecule type" value="Genomic_DNA"/>
</dbReference>
<accession>C9Z4C2</accession>
<sequence length="78" mass="7720">MHAAPDGQPAGAAEAGVADSTPVPSASNAVAATAATLLRIGVRVMHAPSIVVERTTCGRSVAGVRPAPHEAEVLGGRR</sequence>
<dbReference type="HOGENOM" id="CLU_2620669_0_0_11"/>
<name>C9Z4C2_STRSW</name>
<proteinExistence type="predicted"/>
<feature type="region of interest" description="Disordered" evidence="1">
    <location>
        <begin position="1"/>
        <end position="25"/>
    </location>
</feature>
<protein>
    <submittedName>
        <fullName evidence="2">Uncharacterized protein</fullName>
    </submittedName>
</protein>
<organism evidence="2 3">
    <name type="scientific">Streptomyces scabiei (strain 87.22)</name>
    <dbReference type="NCBI Taxonomy" id="680198"/>
    <lineage>
        <taxon>Bacteria</taxon>
        <taxon>Bacillati</taxon>
        <taxon>Actinomycetota</taxon>
        <taxon>Actinomycetes</taxon>
        <taxon>Kitasatosporales</taxon>
        <taxon>Streptomycetaceae</taxon>
        <taxon>Streptomyces</taxon>
    </lineage>
</organism>
<dbReference type="KEGG" id="scb:SCAB_58492"/>
<evidence type="ECO:0000313" key="3">
    <source>
        <dbReference type="Proteomes" id="UP000001444"/>
    </source>
</evidence>
<dbReference type="Proteomes" id="UP000001444">
    <property type="component" value="Chromosome"/>
</dbReference>